<dbReference type="GO" id="GO:0004222">
    <property type="term" value="F:metalloendopeptidase activity"/>
    <property type="evidence" value="ECO:0007669"/>
    <property type="project" value="TreeGrafter"/>
</dbReference>
<proteinExistence type="predicted"/>
<dbReference type="EMBL" id="JAAGXA010000003">
    <property type="protein sequence ID" value="NEN77662.1"/>
    <property type="molecule type" value="Genomic_DNA"/>
</dbReference>
<dbReference type="SUPFAM" id="SSF51261">
    <property type="entry name" value="Duplicated hybrid motif"/>
    <property type="match status" value="1"/>
</dbReference>
<dbReference type="Gene3D" id="2.70.70.10">
    <property type="entry name" value="Glucose Permease (Domain IIA)"/>
    <property type="match status" value="1"/>
</dbReference>
<evidence type="ECO:0000313" key="4">
    <source>
        <dbReference type="Proteomes" id="UP000468687"/>
    </source>
</evidence>
<organism evidence="3 4">
    <name type="scientific">Nocardioides zeae</name>
    <dbReference type="NCBI Taxonomy" id="1457234"/>
    <lineage>
        <taxon>Bacteria</taxon>
        <taxon>Bacillati</taxon>
        <taxon>Actinomycetota</taxon>
        <taxon>Actinomycetes</taxon>
        <taxon>Propionibacteriales</taxon>
        <taxon>Nocardioidaceae</taxon>
        <taxon>Nocardioides</taxon>
    </lineage>
</organism>
<gene>
    <name evidence="3" type="ORF">G3T38_05165</name>
</gene>
<evidence type="ECO:0000313" key="3">
    <source>
        <dbReference type="EMBL" id="NEN77662.1"/>
    </source>
</evidence>
<dbReference type="PANTHER" id="PTHR21666">
    <property type="entry name" value="PEPTIDASE-RELATED"/>
    <property type="match status" value="1"/>
</dbReference>
<protein>
    <submittedName>
        <fullName evidence="3">M23 family metallopeptidase</fullName>
    </submittedName>
</protein>
<dbReference type="AlphaFoldDB" id="A0A6P0HG30"/>
<keyword evidence="4" id="KW-1185">Reference proteome</keyword>
<accession>A0A6P0HG30</accession>
<sequence length="298" mass="31224">MVRGIAGARVVWARLLAVLFVLMVVDVLSAVLDVVPGDGVLPGGFATVAAVIVAIVALSFLMNVAPTAAPRPPVELAPPVRGAWTAVNSPGQRVPSHGTRTRGQLCAVDLCGRSTPDTPPLVRFGLRGTRPERYPGFDAPVLAMAAGVVVAATDRQRDHRARDTWQGLLFMLTLEGVLREVVGTRGVLGNHVLVQHDDGTVAAYAHLRQGSATVRVGERVAIGTELGRVGNTGNTSMPHLHVHLMDRAHVDAAAGLPLAWPAVTCTGEIDAPFASYAKEPHASALPGMPRNGEVFTAA</sequence>
<dbReference type="RefSeq" id="WP_163771045.1">
    <property type="nucleotide sequence ID" value="NZ_JAAGXA010000003.1"/>
</dbReference>
<dbReference type="Proteomes" id="UP000468687">
    <property type="component" value="Unassembled WGS sequence"/>
</dbReference>
<name>A0A6P0HG30_9ACTN</name>
<reference evidence="3 4" key="1">
    <citation type="journal article" date="2014" name="Int. J. Syst. Evol. Microbiol.">
        <title>Nocardioides zeae sp. nov., isolated from the stem of Zea mays.</title>
        <authorList>
            <person name="Glaeser S.P."/>
            <person name="McInroy J.A."/>
            <person name="Busse H.J."/>
            <person name="Kampfer P."/>
        </authorList>
    </citation>
    <scope>NUCLEOTIDE SEQUENCE [LARGE SCALE GENOMIC DNA]</scope>
    <source>
        <strain evidence="3 4">JCM 30728</strain>
    </source>
</reference>
<dbReference type="InterPro" id="IPR016047">
    <property type="entry name" value="M23ase_b-sheet_dom"/>
</dbReference>
<keyword evidence="1" id="KW-0812">Transmembrane</keyword>
<keyword evidence="1" id="KW-1133">Transmembrane helix</keyword>
<evidence type="ECO:0000256" key="1">
    <source>
        <dbReference type="SAM" id="Phobius"/>
    </source>
</evidence>
<dbReference type="PANTHER" id="PTHR21666:SF270">
    <property type="entry name" value="MUREIN HYDROLASE ACTIVATOR ENVC"/>
    <property type="match status" value="1"/>
</dbReference>
<dbReference type="Pfam" id="PF01551">
    <property type="entry name" value="Peptidase_M23"/>
    <property type="match status" value="1"/>
</dbReference>
<dbReference type="CDD" id="cd12797">
    <property type="entry name" value="M23_peptidase"/>
    <property type="match status" value="1"/>
</dbReference>
<dbReference type="InterPro" id="IPR050570">
    <property type="entry name" value="Cell_wall_metabolism_enzyme"/>
</dbReference>
<feature type="domain" description="M23ase beta-sheet core" evidence="2">
    <location>
        <begin position="176"/>
        <end position="246"/>
    </location>
</feature>
<keyword evidence="1" id="KW-0472">Membrane</keyword>
<evidence type="ECO:0000259" key="2">
    <source>
        <dbReference type="Pfam" id="PF01551"/>
    </source>
</evidence>
<feature type="transmembrane region" description="Helical" evidence="1">
    <location>
        <begin position="12"/>
        <end position="32"/>
    </location>
</feature>
<feature type="transmembrane region" description="Helical" evidence="1">
    <location>
        <begin position="44"/>
        <end position="65"/>
    </location>
</feature>
<comment type="caution">
    <text evidence="3">The sequence shown here is derived from an EMBL/GenBank/DDBJ whole genome shotgun (WGS) entry which is preliminary data.</text>
</comment>
<dbReference type="InterPro" id="IPR011055">
    <property type="entry name" value="Dup_hybrid_motif"/>
</dbReference>